<gene>
    <name evidence="1" type="ORF">GOSPT_045_01390</name>
</gene>
<proteinExistence type="predicted"/>
<accession>H5TYE3</accession>
<name>H5TYE3_9ACTN</name>
<reference evidence="1 2" key="1">
    <citation type="submission" date="2012-02" db="EMBL/GenBank/DDBJ databases">
        <title>Whole genome shotgun sequence of Gordonia sputi NBRC 100414.</title>
        <authorList>
            <person name="Yoshida I."/>
            <person name="Hosoyama A."/>
            <person name="Tsuchikane K."/>
            <person name="Katsumata H."/>
            <person name="Yamazaki S."/>
            <person name="Fujita N."/>
        </authorList>
    </citation>
    <scope>NUCLEOTIDE SEQUENCE [LARGE SCALE GENOMIC DNA]</scope>
    <source>
        <strain evidence="1 2">NBRC 100414</strain>
    </source>
</reference>
<sequence>MAKYHGSPIAIVRVHADGGVAMNDVAVALIFGSTPGQIAARKLYSGGSPVENATKAMRQRAIKRRKIFTKATGEPPTELGMVKYWAQREGVGVMYRVDGEETVMIDAEGTTIDRFGELETAHG</sequence>
<protein>
    <submittedName>
        <fullName evidence="1">Uncharacterized protein</fullName>
    </submittedName>
</protein>
<comment type="caution">
    <text evidence="1">The sequence shown here is derived from an EMBL/GenBank/DDBJ whole genome shotgun (WGS) entry which is preliminary data.</text>
</comment>
<evidence type="ECO:0000313" key="2">
    <source>
        <dbReference type="Proteomes" id="UP000005845"/>
    </source>
</evidence>
<dbReference type="EMBL" id="BAFC01000045">
    <property type="protein sequence ID" value="GAB38501.1"/>
    <property type="molecule type" value="Genomic_DNA"/>
</dbReference>
<keyword evidence="2" id="KW-1185">Reference proteome</keyword>
<dbReference type="Proteomes" id="UP000005845">
    <property type="component" value="Unassembled WGS sequence"/>
</dbReference>
<evidence type="ECO:0000313" key="1">
    <source>
        <dbReference type="EMBL" id="GAB38501.1"/>
    </source>
</evidence>
<dbReference type="RefSeq" id="WP_005204343.1">
    <property type="nucleotide sequence ID" value="NZ_BAFC01000045.1"/>
</dbReference>
<dbReference type="AlphaFoldDB" id="H5TYE3"/>
<organism evidence="1 2">
    <name type="scientific">Gordonia sputi NBRC 100414</name>
    <dbReference type="NCBI Taxonomy" id="1089453"/>
    <lineage>
        <taxon>Bacteria</taxon>
        <taxon>Bacillati</taxon>
        <taxon>Actinomycetota</taxon>
        <taxon>Actinomycetes</taxon>
        <taxon>Mycobacteriales</taxon>
        <taxon>Gordoniaceae</taxon>
        <taxon>Gordonia</taxon>
    </lineage>
</organism>